<feature type="domain" description="PhoH-like protein" evidence="7">
    <location>
        <begin position="111"/>
        <end position="201"/>
    </location>
</feature>
<keyword evidence="3" id="KW-0963">Cytoplasm</keyword>
<dbReference type="InterPro" id="IPR051451">
    <property type="entry name" value="PhoH2-like"/>
</dbReference>
<organism evidence="8">
    <name type="scientific">marine metagenome</name>
    <dbReference type="NCBI Taxonomy" id="408172"/>
    <lineage>
        <taxon>unclassified sequences</taxon>
        <taxon>metagenomes</taxon>
        <taxon>ecological metagenomes</taxon>
    </lineage>
</organism>
<evidence type="ECO:0000256" key="5">
    <source>
        <dbReference type="ARBA" id="ARBA00022840"/>
    </source>
</evidence>
<gene>
    <name evidence="8" type="ORF">METZ01_LOCUS420673</name>
</gene>
<dbReference type="Pfam" id="PF02562">
    <property type="entry name" value="PhoH"/>
    <property type="match status" value="1"/>
</dbReference>
<evidence type="ECO:0000259" key="7">
    <source>
        <dbReference type="Pfam" id="PF02562"/>
    </source>
</evidence>
<dbReference type="Gene3D" id="3.40.50.300">
    <property type="entry name" value="P-loop containing nucleotide triphosphate hydrolases"/>
    <property type="match status" value="1"/>
</dbReference>
<dbReference type="InterPro" id="IPR027417">
    <property type="entry name" value="P-loop_NTPase"/>
</dbReference>
<evidence type="ECO:0000256" key="2">
    <source>
        <dbReference type="ARBA" id="ARBA00010393"/>
    </source>
</evidence>
<name>A0A382XAA6_9ZZZZ</name>
<protein>
    <recommendedName>
        <fullName evidence="6">PhoH-like protein</fullName>
    </recommendedName>
</protein>
<keyword evidence="5" id="KW-0067">ATP-binding</keyword>
<evidence type="ECO:0000256" key="4">
    <source>
        <dbReference type="ARBA" id="ARBA00022741"/>
    </source>
</evidence>
<sequence>VENVITHRLSSRGIDPIDLFGQQDIRLRAIESEFDAKIVVRGEEIIVTGEDDVVQQITKVLRELMRSVKHGQTQEISDIIRASRSVKEAGEDAKQPFAGEFLDIMSKRERIRARGPNQQRYLEAVRDTDIVFSIGPAGTGKTYLAVAMALSALRRRDVDRIVLARPAVEAGESLGFLPGDPQEKVDPYLKPLYDALNDMTPNGKGN</sequence>
<keyword evidence="4" id="KW-0547">Nucleotide-binding</keyword>
<dbReference type="AlphaFoldDB" id="A0A382XAA6"/>
<evidence type="ECO:0000256" key="6">
    <source>
        <dbReference type="ARBA" id="ARBA00039970"/>
    </source>
</evidence>
<feature type="non-terminal residue" evidence="8">
    <location>
        <position position="206"/>
    </location>
</feature>
<comment type="similarity">
    <text evidence="2">Belongs to the PhoH family.</text>
</comment>
<evidence type="ECO:0000256" key="1">
    <source>
        <dbReference type="ARBA" id="ARBA00004496"/>
    </source>
</evidence>
<evidence type="ECO:0000256" key="3">
    <source>
        <dbReference type="ARBA" id="ARBA00022490"/>
    </source>
</evidence>
<dbReference type="InterPro" id="IPR003714">
    <property type="entry name" value="PhoH"/>
</dbReference>
<dbReference type="GO" id="GO:0005829">
    <property type="term" value="C:cytosol"/>
    <property type="evidence" value="ECO:0007669"/>
    <property type="project" value="TreeGrafter"/>
</dbReference>
<reference evidence="8" key="1">
    <citation type="submission" date="2018-05" db="EMBL/GenBank/DDBJ databases">
        <authorList>
            <person name="Lanie J.A."/>
            <person name="Ng W.-L."/>
            <person name="Kazmierczak K.M."/>
            <person name="Andrzejewski T.M."/>
            <person name="Davidsen T.M."/>
            <person name="Wayne K.J."/>
            <person name="Tettelin H."/>
            <person name="Glass J.I."/>
            <person name="Rusch D."/>
            <person name="Podicherti R."/>
            <person name="Tsui H.-C.T."/>
            <person name="Winkler M.E."/>
        </authorList>
    </citation>
    <scope>NUCLEOTIDE SEQUENCE</scope>
</reference>
<feature type="non-terminal residue" evidence="8">
    <location>
        <position position="1"/>
    </location>
</feature>
<dbReference type="PANTHER" id="PTHR30473:SF1">
    <property type="entry name" value="PHOH-LIKE PROTEIN"/>
    <property type="match status" value="1"/>
</dbReference>
<proteinExistence type="inferred from homology"/>
<dbReference type="EMBL" id="UINC01166069">
    <property type="protein sequence ID" value="SVD67819.1"/>
    <property type="molecule type" value="Genomic_DNA"/>
</dbReference>
<accession>A0A382XAA6</accession>
<dbReference type="PANTHER" id="PTHR30473">
    <property type="entry name" value="PROTEIN PHOH"/>
    <property type="match status" value="1"/>
</dbReference>
<evidence type="ECO:0000313" key="8">
    <source>
        <dbReference type="EMBL" id="SVD67819.1"/>
    </source>
</evidence>
<dbReference type="GO" id="GO:0005524">
    <property type="term" value="F:ATP binding"/>
    <property type="evidence" value="ECO:0007669"/>
    <property type="project" value="UniProtKB-KW"/>
</dbReference>
<dbReference type="SUPFAM" id="SSF52540">
    <property type="entry name" value="P-loop containing nucleoside triphosphate hydrolases"/>
    <property type="match status" value="1"/>
</dbReference>
<comment type="subcellular location">
    <subcellularLocation>
        <location evidence="1">Cytoplasm</location>
    </subcellularLocation>
</comment>